<proteinExistence type="predicted"/>
<feature type="coiled-coil region" evidence="1">
    <location>
        <begin position="74"/>
        <end position="134"/>
    </location>
</feature>
<keyword evidence="3" id="KW-1185">Reference proteome</keyword>
<organism evidence="2 3">
    <name type="scientific">Bizionia myxarmorum</name>
    <dbReference type="NCBI Taxonomy" id="291186"/>
    <lineage>
        <taxon>Bacteria</taxon>
        <taxon>Pseudomonadati</taxon>
        <taxon>Bacteroidota</taxon>
        <taxon>Flavobacteriia</taxon>
        <taxon>Flavobacteriales</taxon>
        <taxon>Flavobacteriaceae</taxon>
        <taxon>Bizionia</taxon>
    </lineage>
</organism>
<evidence type="ECO:0000313" key="2">
    <source>
        <dbReference type="EMBL" id="TYB79505.1"/>
    </source>
</evidence>
<dbReference type="EMBL" id="VSKK01000001">
    <property type="protein sequence ID" value="TYB79505.1"/>
    <property type="molecule type" value="Genomic_DNA"/>
</dbReference>
<name>A0A5D0RFE4_9FLAO</name>
<dbReference type="PROSITE" id="PS51257">
    <property type="entry name" value="PROKAR_LIPOPROTEIN"/>
    <property type="match status" value="1"/>
</dbReference>
<dbReference type="AlphaFoldDB" id="A0A5D0RFE4"/>
<protein>
    <submittedName>
        <fullName evidence="2">Uncharacterized protein</fullName>
    </submittedName>
</protein>
<dbReference type="OrthoDB" id="1448933at2"/>
<keyword evidence="1" id="KW-0175">Coiled coil</keyword>
<accession>A0A5D0RFE4</accession>
<comment type="caution">
    <text evidence="2">The sequence shown here is derived from an EMBL/GenBank/DDBJ whole genome shotgun (WGS) entry which is preliminary data.</text>
</comment>
<gene>
    <name evidence="2" type="ORF">ES674_07015</name>
</gene>
<dbReference type="Proteomes" id="UP000323720">
    <property type="component" value="Unassembled WGS sequence"/>
</dbReference>
<sequence>MKTNMLSSLVIVLMIVIVSTGCESFTSKNLKSTKENTEEPNVNLNKVIKESQEEIKATAKVDWEKFNKDSQIAIKERQIQIEELRGEISEISNKEQQKLTSILDSLDHKNKNLKERLAQINKKLKTNMEHLNESDEVLKIAFESTFVHEMNELIAGIRDFWKNKQ</sequence>
<evidence type="ECO:0000256" key="1">
    <source>
        <dbReference type="SAM" id="Coils"/>
    </source>
</evidence>
<dbReference type="RefSeq" id="WP_148403237.1">
    <property type="nucleotide sequence ID" value="NZ_VSKK01000001.1"/>
</dbReference>
<evidence type="ECO:0000313" key="3">
    <source>
        <dbReference type="Proteomes" id="UP000323720"/>
    </source>
</evidence>
<reference evidence="2 3" key="1">
    <citation type="submission" date="2019-08" db="EMBL/GenBank/DDBJ databases">
        <title>Genomes of Antarctic Bizionia species.</title>
        <authorList>
            <person name="Bowman J.P."/>
        </authorList>
    </citation>
    <scope>NUCLEOTIDE SEQUENCE [LARGE SCALE GENOMIC DNA]</scope>
    <source>
        <strain evidence="2 3">ADA-4</strain>
    </source>
</reference>